<dbReference type="InterPro" id="IPR036390">
    <property type="entry name" value="WH_DNA-bd_sf"/>
</dbReference>
<accession>A0AAU7JTV1</accession>
<dbReference type="GO" id="GO:0003700">
    <property type="term" value="F:DNA-binding transcription factor activity"/>
    <property type="evidence" value="ECO:0007669"/>
    <property type="project" value="InterPro"/>
</dbReference>
<dbReference type="InterPro" id="IPR052526">
    <property type="entry name" value="HTH-type_Bedaq_tolerance"/>
</dbReference>
<dbReference type="SUPFAM" id="SSF46785">
    <property type="entry name" value="Winged helix' DNA-binding domain"/>
    <property type="match status" value="1"/>
</dbReference>
<name>A0AAU7JTV1_9MICO</name>
<reference evidence="2" key="1">
    <citation type="submission" date="2024-05" db="EMBL/GenBank/DDBJ databases">
        <authorList>
            <person name="Kim S."/>
            <person name="Heo J."/>
            <person name="Choi H."/>
            <person name="Choi Y."/>
            <person name="Kwon S.-W."/>
            <person name="Kim Y."/>
        </authorList>
    </citation>
    <scope>NUCLEOTIDE SEQUENCE</scope>
    <source>
        <strain evidence="2">KACC 23699</strain>
    </source>
</reference>
<dbReference type="InterPro" id="IPR000835">
    <property type="entry name" value="HTH_MarR-typ"/>
</dbReference>
<dbReference type="PANTHER" id="PTHR39515">
    <property type="entry name" value="CONSERVED PROTEIN"/>
    <property type="match status" value="1"/>
</dbReference>
<dbReference type="InterPro" id="IPR036388">
    <property type="entry name" value="WH-like_DNA-bd_sf"/>
</dbReference>
<proteinExistence type="predicted"/>
<protein>
    <submittedName>
        <fullName evidence="2">MarR family transcriptional regulator</fullName>
    </submittedName>
</protein>
<feature type="domain" description="HTH marR-type" evidence="1">
    <location>
        <begin position="4"/>
        <end position="135"/>
    </location>
</feature>
<dbReference type="Gene3D" id="1.10.10.10">
    <property type="entry name" value="Winged helix-like DNA-binding domain superfamily/Winged helix DNA-binding domain"/>
    <property type="match status" value="1"/>
</dbReference>
<sequence length="152" mass="16424">MNPRETVANDLLRSAARLSRWASRLAAFDVSYAQARLLALLDELGPARVSTLAEADHCSQPTMSTALQRLESQGWAQRVPDPGDARASLLSLTPAGRDALEEIRRARAAVLSPILTTLDDADVARLRDAVVALDDLLLRAAPTTSNPTRKDV</sequence>
<gene>
    <name evidence="2" type="ORF">ABEG17_18265</name>
</gene>
<dbReference type="AlphaFoldDB" id="A0AAU7JTV1"/>
<organism evidence="2">
    <name type="scientific">Pedococcus sp. KACC 23699</name>
    <dbReference type="NCBI Taxonomy" id="3149228"/>
    <lineage>
        <taxon>Bacteria</taxon>
        <taxon>Bacillati</taxon>
        <taxon>Actinomycetota</taxon>
        <taxon>Actinomycetes</taxon>
        <taxon>Micrococcales</taxon>
        <taxon>Intrasporangiaceae</taxon>
        <taxon>Pedococcus</taxon>
    </lineage>
</organism>
<dbReference type="RefSeq" id="WP_406830920.1">
    <property type="nucleotide sequence ID" value="NZ_CP157483.1"/>
</dbReference>
<dbReference type="EMBL" id="CP157483">
    <property type="protein sequence ID" value="XBO43484.1"/>
    <property type="molecule type" value="Genomic_DNA"/>
</dbReference>
<evidence type="ECO:0000313" key="2">
    <source>
        <dbReference type="EMBL" id="XBO43484.1"/>
    </source>
</evidence>
<dbReference type="Pfam" id="PF01047">
    <property type="entry name" value="MarR"/>
    <property type="match status" value="1"/>
</dbReference>
<dbReference type="PROSITE" id="PS50995">
    <property type="entry name" value="HTH_MARR_2"/>
    <property type="match status" value="1"/>
</dbReference>
<dbReference type="SMART" id="SM00347">
    <property type="entry name" value="HTH_MARR"/>
    <property type="match status" value="1"/>
</dbReference>
<evidence type="ECO:0000259" key="1">
    <source>
        <dbReference type="PROSITE" id="PS50995"/>
    </source>
</evidence>
<dbReference type="PANTHER" id="PTHR39515:SF2">
    <property type="entry name" value="HTH-TYPE TRANSCRIPTIONAL REGULATOR RV0880"/>
    <property type="match status" value="1"/>
</dbReference>